<feature type="compositionally biased region" description="Polar residues" evidence="1">
    <location>
        <begin position="528"/>
        <end position="540"/>
    </location>
</feature>
<name>B2ZYI6_9CAUD</name>
<organism evidence="2 3">
    <name type="scientific">Ralstonia phage phiRSL1</name>
    <dbReference type="NCBI Taxonomy" id="1980924"/>
    <lineage>
        <taxon>Viruses</taxon>
        <taxon>Duplodnaviria</taxon>
        <taxon>Heunggongvirae</taxon>
        <taxon>Uroviricota</taxon>
        <taxon>Caudoviricetes</taxon>
        <taxon>Mieseafarmvirus</taxon>
        <taxon>Mieseafarmvirus RSL1</taxon>
    </lineage>
</organism>
<dbReference type="Proteomes" id="UP000001034">
    <property type="component" value="Segment"/>
</dbReference>
<feature type="region of interest" description="Disordered" evidence="1">
    <location>
        <begin position="429"/>
        <end position="595"/>
    </location>
</feature>
<evidence type="ECO:0000256" key="1">
    <source>
        <dbReference type="SAM" id="MobiDB-lite"/>
    </source>
</evidence>
<dbReference type="EMBL" id="AB366653">
    <property type="protein sequence ID" value="BAG41654.1"/>
    <property type="molecule type" value="Genomic_DNA"/>
</dbReference>
<feature type="compositionally biased region" description="Low complexity" evidence="1">
    <location>
        <begin position="553"/>
        <end position="583"/>
    </location>
</feature>
<feature type="compositionally biased region" description="Basic and acidic residues" evidence="1">
    <location>
        <begin position="453"/>
        <end position="465"/>
    </location>
</feature>
<dbReference type="KEGG" id="vg:6369728"/>
<protein>
    <submittedName>
        <fullName evidence="2">Uncharacterized protein</fullName>
    </submittedName>
</protein>
<keyword evidence="3" id="KW-1185">Reference proteome</keyword>
<proteinExistence type="predicted"/>
<evidence type="ECO:0000313" key="3">
    <source>
        <dbReference type="Proteomes" id="UP000001034"/>
    </source>
</evidence>
<feature type="compositionally biased region" description="Low complexity" evidence="1">
    <location>
        <begin position="510"/>
        <end position="527"/>
    </location>
</feature>
<dbReference type="GeneID" id="6369728"/>
<sequence length="622" mass="67368">MAANFRTDRERRKWESLQNSVGTSLAKVAQGVATQNDLNAISKSLSQLSGVASNVFDEAVATAMDVARKQVADVKSVVADGLTEFEVAVNKALAKQTPDIVGQIADLIELSALEQNEATSRALSNSFSDFRRFLPPQDLPTVDDLLANNELLVEELTDRDAQAQWVAEWERREDTLLDRIFAMFQETLSEFREELHKQIPTQEQKKLRYTKRRPDLQYGLTAKALELIGQRNIPDESVADVSFTDTSTQAVTTGLSSVADSSVVPAQGRVSDLDDLYARLTSYFEGRDEQRELGPENDSHEDVREAESRKADAWWKSFADWTGAKWSGMKKTGKTGFSWLTALGKGLMAMLLTPQLWKTLVDKFNEYVTFDNIIKIAKSAWGEITDLYDKYVTLDNIKAVGGKVWDWMKDTSGAIWDWIKEKLGLKKADDKSANTMEKEATASGKALPGVKATPEELKRLAEAESKTSVAGATTGSSSGTPASAIPSNPASQAQTALLGPMPNGGNLSGTQQVPAAPASTAPTRTSVDNSSNTTINSTAPNALYKDSRRPTSNTTVNNQNQVQITPGTATPAPGSQQGAAGSGLQVPGKSPVQGTAPVNMRSFGFNPAIDDTFLLMNSGMLG</sequence>
<feature type="compositionally biased region" description="Low complexity" evidence="1">
    <location>
        <begin position="466"/>
        <end position="484"/>
    </location>
</feature>
<feature type="compositionally biased region" description="Polar residues" evidence="1">
    <location>
        <begin position="485"/>
        <end position="495"/>
    </location>
</feature>
<accession>B2ZYI6</accession>
<feature type="compositionally biased region" description="Basic and acidic residues" evidence="1">
    <location>
        <begin position="429"/>
        <end position="440"/>
    </location>
</feature>
<reference evidence="2 3" key="1">
    <citation type="journal article" date="2010" name="Virology">
        <title>A jumbo phage infecting the phytopathogen Ralstonia solanacearum defines a new lineage of the Myoviridae family.</title>
        <authorList>
            <person name="Yamada T."/>
            <person name="Satoh S."/>
            <person name="Ishikawa H."/>
            <person name="Fujiwara A."/>
            <person name="Kawasaki T."/>
            <person name="Fujie M."/>
            <person name="Ogata H."/>
        </authorList>
    </citation>
    <scope>NUCLEOTIDE SEQUENCE [LARGE SCALE GENOMIC DNA]</scope>
</reference>
<dbReference type="RefSeq" id="YP_001950084.1">
    <property type="nucleotide sequence ID" value="NC_010811.2"/>
</dbReference>
<evidence type="ECO:0000313" key="2">
    <source>
        <dbReference type="EMBL" id="BAG41654.1"/>
    </source>
</evidence>